<feature type="transmembrane region" description="Helical" evidence="9">
    <location>
        <begin position="623"/>
        <end position="647"/>
    </location>
</feature>
<organism evidence="11 12">
    <name type="scientific">Allacma fusca</name>
    <dbReference type="NCBI Taxonomy" id="39272"/>
    <lineage>
        <taxon>Eukaryota</taxon>
        <taxon>Metazoa</taxon>
        <taxon>Ecdysozoa</taxon>
        <taxon>Arthropoda</taxon>
        <taxon>Hexapoda</taxon>
        <taxon>Collembola</taxon>
        <taxon>Symphypleona</taxon>
        <taxon>Sminthuridae</taxon>
        <taxon>Allacma</taxon>
    </lineage>
</organism>
<keyword evidence="5 9" id="KW-1133">Transmembrane helix</keyword>
<sequence length="651" mass="72730">MSEIGHDDASITNDPSDAVAGIPGMSVDTEPARPEPETGKRRLTGDFSYSWSNLSAEVPVKNRRWKCWKERPELAAVKHIPIIRSLSGVCKSGELWALMGGSGAGKTTLLNTLNFRNQRQVKVSGDRCINGVPIGPEVMSAVSGYLQQDDLLPNALSCREHLMFSATLRLPRGMSMKQRAQRVDEALRDVGLWHVKDVYIGGILSKGISGGEKKRLTFASEILTDPSILFCDEPTSGLDSFMAKMLVDILKKMAGRGKLVICTIHQPSTEVFKSFDHLYFLTEGRLAYSGDRLGALKFFSNLGYECPATYNPADYYIQTLAIVPDHAEECRHRCNEISLAFARSEDYEELRNELKKLSDNAPQMEQLIKGVQKSSKYEASCFVQFSTLFVRFCRFQFRDPSSFLGQTFMFACLGLFLGLSVLQVELDLPGVGSVTGIIMVAMLIQMILPTYVIASTLPDEIPLLMREHWNGMYSLVSCYMGRSLQEIIGFTALTFFFFPIVYYIAGLSGPVWRLGYHMITMCICSNIGAAAGVAVSYLSGSVQLAVINSILTMVPFLLFCGFFVDDKNLPTPLNYLRYLSSDFYALENLLAIQWEGVDHVQDGLGLLTTGKEVLKFYDYENHFLRNSCVLLLIWGIYRVIALLVFTLRGRR</sequence>
<protein>
    <recommendedName>
        <fullName evidence="10">ABC transporter domain-containing protein</fullName>
    </recommendedName>
</protein>
<dbReference type="Pfam" id="PF01061">
    <property type="entry name" value="ABC2_membrane"/>
    <property type="match status" value="1"/>
</dbReference>
<dbReference type="SMART" id="SM00382">
    <property type="entry name" value="AAA"/>
    <property type="match status" value="1"/>
</dbReference>
<comment type="similarity">
    <text evidence="2">Belongs to the ABC transporter superfamily. ABCG family. Eye pigment precursor importer (TC 3.A.1.204) subfamily.</text>
</comment>
<feature type="transmembrane region" description="Helical" evidence="9">
    <location>
        <begin position="403"/>
        <end position="422"/>
    </location>
</feature>
<feature type="coiled-coil region" evidence="7">
    <location>
        <begin position="340"/>
        <end position="367"/>
    </location>
</feature>
<evidence type="ECO:0000256" key="9">
    <source>
        <dbReference type="SAM" id="Phobius"/>
    </source>
</evidence>
<dbReference type="GO" id="GO:0005886">
    <property type="term" value="C:plasma membrane"/>
    <property type="evidence" value="ECO:0007669"/>
    <property type="project" value="TreeGrafter"/>
</dbReference>
<reference evidence="11" key="1">
    <citation type="submission" date="2021-06" db="EMBL/GenBank/DDBJ databases">
        <authorList>
            <person name="Hodson N. C."/>
            <person name="Mongue J. A."/>
            <person name="Jaron S. K."/>
        </authorList>
    </citation>
    <scope>NUCLEOTIDE SEQUENCE</scope>
</reference>
<dbReference type="EMBL" id="CAJVCH010300592">
    <property type="protein sequence ID" value="CAG7785655.1"/>
    <property type="molecule type" value="Genomic_DNA"/>
</dbReference>
<dbReference type="InterPro" id="IPR013525">
    <property type="entry name" value="ABC2_TM"/>
</dbReference>
<dbReference type="InterPro" id="IPR017871">
    <property type="entry name" value="ABC_transporter-like_CS"/>
</dbReference>
<evidence type="ECO:0000256" key="3">
    <source>
        <dbReference type="ARBA" id="ARBA00022448"/>
    </source>
</evidence>
<feature type="transmembrane region" description="Helical" evidence="9">
    <location>
        <begin position="517"/>
        <end position="538"/>
    </location>
</feature>
<evidence type="ECO:0000256" key="4">
    <source>
        <dbReference type="ARBA" id="ARBA00022692"/>
    </source>
</evidence>
<evidence type="ECO:0000259" key="10">
    <source>
        <dbReference type="PROSITE" id="PS50893"/>
    </source>
</evidence>
<dbReference type="OrthoDB" id="66620at2759"/>
<comment type="subcellular location">
    <subcellularLocation>
        <location evidence="1">Membrane</location>
        <topology evidence="1">Multi-pass membrane protein</topology>
    </subcellularLocation>
</comment>
<dbReference type="InterPro" id="IPR003593">
    <property type="entry name" value="AAA+_ATPase"/>
</dbReference>
<evidence type="ECO:0000313" key="12">
    <source>
        <dbReference type="Proteomes" id="UP000708208"/>
    </source>
</evidence>
<evidence type="ECO:0000256" key="8">
    <source>
        <dbReference type="SAM" id="MobiDB-lite"/>
    </source>
</evidence>
<dbReference type="PROSITE" id="PS00211">
    <property type="entry name" value="ABC_TRANSPORTER_1"/>
    <property type="match status" value="1"/>
</dbReference>
<comment type="caution">
    <text evidence="11">The sequence shown here is derived from an EMBL/GenBank/DDBJ whole genome shotgun (WGS) entry which is preliminary data.</text>
</comment>
<evidence type="ECO:0000256" key="7">
    <source>
        <dbReference type="SAM" id="Coils"/>
    </source>
</evidence>
<dbReference type="GO" id="GO:0016887">
    <property type="term" value="F:ATP hydrolysis activity"/>
    <property type="evidence" value="ECO:0007669"/>
    <property type="project" value="InterPro"/>
</dbReference>
<dbReference type="AlphaFoldDB" id="A0A8J2KFK1"/>
<evidence type="ECO:0000256" key="2">
    <source>
        <dbReference type="ARBA" id="ARBA00005814"/>
    </source>
</evidence>
<evidence type="ECO:0000256" key="6">
    <source>
        <dbReference type="ARBA" id="ARBA00023136"/>
    </source>
</evidence>
<feature type="region of interest" description="Disordered" evidence="8">
    <location>
        <begin position="1"/>
        <end position="44"/>
    </location>
</feature>
<gene>
    <name evidence="11" type="ORF">AFUS01_LOCUS24267</name>
</gene>
<dbReference type="Pfam" id="PF00005">
    <property type="entry name" value="ABC_tran"/>
    <property type="match status" value="1"/>
</dbReference>
<feature type="transmembrane region" description="Helical" evidence="9">
    <location>
        <begin position="487"/>
        <end position="505"/>
    </location>
</feature>
<dbReference type="PANTHER" id="PTHR48041">
    <property type="entry name" value="ABC TRANSPORTER G FAMILY MEMBER 28"/>
    <property type="match status" value="1"/>
</dbReference>
<dbReference type="Proteomes" id="UP000708208">
    <property type="component" value="Unassembled WGS sequence"/>
</dbReference>
<feature type="transmembrane region" description="Helical" evidence="9">
    <location>
        <begin position="545"/>
        <end position="564"/>
    </location>
</feature>
<dbReference type="GO" id="GO:0005524">
    <property type="term" value="F:ATP binding"/>
    <property type="evidence" value="ECO:0007669"/>
    <property type="project" value="InterPro"/>
</dbReference>
<dbReference type="InterPro" id="IPR003439">
    <property type="entry name" value="ABC_transporter-like_ATP-bd"/>
</dbReference>
<name>A0A8J2KFK1_9HEXA</name>
<feature type="compositionally biased region" description="Basic and acidic residues" evidence="8">
    <location>
        <begin position="30"/>
        <end position="44"/>
    </location>
</feature>
<dbReference type="PANTHER" id="PTHR48041:SF139">
    <property type="entry name" value="PROTEIN SCARLET"/>
    <property type="match status" value="1"/>
</dbReference>
<proteinExistence type="inferred from homology"/>
<evidence type="ECO:0000256" key="1">
    <source>
        <dbReference type="ARBA" id="ARBA00004141"/>
    </source>
</evidence>
<feature type="domain" description="ABC transporter" evidence="10">
    <location>
        <begin position="58"/>
        <end position="308"/>
    </location>
</feature>
<dbReference type="PROSITE" id="PS50893">
    <property type="entry name" value="ABC_TRANSPORTER_2"/>
    <property type="match status" value="1"/>
</dbReference>
<dbReference type="InterPro" id="IPR043926">
    <property type="entry name" value="ABCG_dom"/>
</dbReference>
<dbReference type="InterPro" id="IPR050352">
    <property type="entry name" value="ABCG_transporters"/>
</dbReference>
<accession>A0A8J2KFK1</accession>
<keyword evidence="7" id="KW-0175">Coiled coil</keyword>
<evidence type="ECO:0000256" key="5">
    <source>
        <dbReference type="ARBA" id="ARBA00022989"/>
    </source>
</evidence>
<feature type="transmembrane region" description="Helical" evidence="9">
    <location>
        <begin position="434"/>
        <end position="457"/>
    </location>
</feature>
<keyword evidence="4 9" id="KW-0812">Transmembrane</keyword>
<evidence type="ECO:0000313" key="11">
    <source>
        <dbReference type="EMBL" id="CAG7785655.1"/>
    </source>
</evidence>
<keyword evidence="12" id="KW-1185">Reference proteome</keyword>
<dbReference type="GO" id="GO:0140359">
    <property type="term" value="F:ABC-type transporter activity"/>
    <property type="evidence" value="ECO:0007669"/>
    <property type="project" value="InterPro"/>
</dbReference>
<keyword evidence="6 9" id="KW-0472">Membrane</keyword>
<dbReference type="Pfam" id="PF19055">
    <property type="entry name" value="ABC2_membrane_7"/>
    <property type="match status" value="1"/>
</dbReference>
<keyword evidence="3" id="KW-0813">Transport</keyword>